<sequence>MYAWYNDSSPPHVPMTTKQNDPCPGLFIDPPPPDGERRKRKKKTKKKSNNFHSSLHSSVICTPLSWGITLALPVLAVGVGMKDEGKHVLPSSEKISYTTFHPHDRRPARLPFRKPDKTEMTETETDIVL</sequence>
<feature type="region of interest" description="Disordered" evidence="1">
    <location>
        <begin position="98"/>
        <end position="129"/>
    </location>
</feature>
<evidence type="ECO:0000313" key="2">
    <source>
        <dbReference type="EMBL" id="RCI17458.1"/>
    </source>
</evidence>
<evidence type="ECO:0000313" key="3">
    <source>
        <dbReference type="Proteomes" id="UP000253664"/>
    </source>
</evidence>
<organism evidence="2 3">
    <name type="scientific">Ophiocordyceps polyrhachis-furcata BCC 54312</name>
    <dbReference type="NCBI Taxonomy" id="1330021"/>
    <lineage>
        <taxon>Eukaryota</taxon>
        <taxon>Fungi</taxon>
        <taxon>Dikarya</taxon>
        <taxon>Ascomycota</taxon>
        <taxon>Pezizomycotina</taxon>
        <taxon>Sordariomycetes</taxon>
        <taxon>Hypocreomycetidae</taxon>
        <taxon>Hypocreales</taxon>
        <taxon>Ophiocordycipitaceae</taxon>
        <taxon>Ophiocordyceps</taxon>
    </lineage>
</organism>
<keyword evidence="3" id="KW-1185">Reference proteome</keyword>
<accession>A0A367LSS3</accession>
<feature type="compositionally biased region" description="Basic residues" evidence="1">
    <location>
        <begin position="38"/>
        <end position="49"/>
    </location>
</feature>
<dbReference type="AlphaFoldDB" id="A0A367LSS3"/>
<feature type="compositionally biased region" description="Basic and acidic residues" evidence="1">
    <location>
        <begin position="101"/>
        <end position="120"/>
    </location>
</feature>
<reference evidence="2 3" key="1">
    <citation type="journal article" date="2015" name="BMC Genomics">
        <title>Insights from the genome of Ophiocordyceps polyrhachis-furcata to pathogenicity and host specificity in insect fungi.</title>
        <authorList>
            <person name="Wichadakul D."/>
            <person name="Kobmoo N."/>
            <person name="Ingsriswang S."/>
            <person name="Tangphatsornruang S."/>
            <person name="Chantasingh D."/>
            <person name="Luangsa-ard J.J."/>
            <person name="Eurwilaichitr L."/>
        </authorList>
    </citation>
    <scope>NUCLEOTIDE SEQUENCE [LARGE SCALE GENOMIC DNA]</scope>
    <source>
        <strain evidence="2 3">BCC 54312</strain>
    </source>
</reference>
<comment type="caution">
    <text evidence="2">The sequence shown here is derived from an EMBL/GenBank/DDBJ whole genome shotgun (WGS) entry which is preliminary data.</text>
</comment>
<name>A0A367LSS3_9HYPO</name>
<dbReference type="EMBL" id="LKCN02000001">
    <property type="protein sequence ID" value="RCI17458.1"/>
    <property type="molecule type" value="Genomic_DNA"/>
</dbReference>
<gene>
    <name evidence="2" type="ORF">L249_2935</name>
</gene>
<evidence type="ECO:0000256" key="1">
    <source>
        <dbReference type="SAM" id="MobiDB-lite"/>
    </source>
</evidence>
<proteinExistence type="predicted"/>
<protein>
    <submittedName>
        <fullName evidence="2">Uncharacterized protein</fullName>
    </submittedName>
</protein>
<feature type="region of interest" description="Disordered" evidence="1">
    <location>
        <begin position="1"/>
        <end position="52"/>
    </location>
</feature>
<dbReference type="Proteomes" id="UP000253664">
    <property type="component" value="Unassembled WGS sequence"/>
</dbReference>